<dbReference type="RefSeq" id="XP_007408026.1">
    <property type="nucleotide sequence ID" value="XM_007407964.1"/>
</dbReference>
<name>F4RGA6_MELLP</name>
<dbReference type="InterPro" id="IPR001878">
    <property type="entry name" value="Znf_CCHC"/>
</dbReference>
<evidence type="ECO:0000313" key="4">
    <source>
        <dbReference type="EMBL" id="EGG08440.1"/>
    </source>
</evidence>
<protein>
    <recommendedName>
        <fullName evidence="3">CCHC-type domain-containing protein</fullName>
    </recommendedName>
</protein>
<dbReference type="Proteomes" id="UP000001072">
    <property type="component" value="Unassembled WGS sequence"/>
</dbReference>
<dbReference type="VEuPathDB" id="FungiDB:MELLADRAFT_104821"/>
<evidence type="ECO:0000256" key="1">
    <source>
        <dbReference type="PROSITE-ProRule" id="PRU00047"/>
    </source>
</evidence>
<dbReference type="KEGG" id="mlr:MELLADRAFT_104821"/>
<dbReference type="GO" id="GO:0008270">
    <property type="term" value="F:zinc ion binding"/>
    <property type="evidence" value="ECO:0007669"/>
    <property type="project" value="UniProtKB-KW"/>
</dbReference>
<dbReference type="InParanoid" id="F4RGA6"/>
<evidence type="ECO:0000259" key="3">
    <source>
        <dbReference type="PROSITE" id="PS50158"/>
    </source>
</evidence>
<gene>
    <name evidence="4" type="ORF">MELLADRAFT_104821</name>
</gene>
<reference evidence="5" key="1">
    <citation type="journal article" date="2011" name="Proc. Natl. Acad. Sci. U.S.A.">
        <title>Obligate biotrophy features unraveled by the genomic analysis of rust fungi.</title>
        <authorList>
            <person name="Duplessis S."/>
            <person name="Cuomo C.A."/>
            <person name="Lin Y.-C."/>
            <person name="Aerts A."/>
            <person name="Tisserant E."/>
            <person name="Veneault-Fourrey C."/>
            <person name="Joly D.L."/>
            <person name="Hacquard S."/>
            <person name="Amselem J."/>
            <person name="Cantarel B.L."/>
            <person name="Chiu R."/>
            <person name="Coutinho P.M."/>
            <person name="Feau N."/>
            <person name="Field M."/>
            <person name="Frey P."/>
            <person name="Gelhaye E."/>
            <person name="Goldberg J."/>
            <person name="Grabherr M.G."/>
            <person name="Kodira C.D."/>
            <person name="Kohler A."/>
            <person name="Kuees U."/>
            <person name="Lindquist E.A."/>
            <person name="Lucas S.M."/>
            <person name="Mago R."/>
            <person name="Mauceli E."/>
            <person name="Morin E."/>
            <person name="Murat C."/>
            <person name="Pangilinan J.L."/>
            <person name="Park R."/>
            <person name="Pearson M."/>
            <person name="Quesneville H."/>
            <person name="Rouhier N."/>
            <person name="Sakthikumar S."/>
            <person name="Salamov A.A."/>
            <person name="Schmutz J."/>
            <person name="Selles B."/>
            <person name="Shapiro H."/>
            <person name="Tanguay P."/>
            <person name="Tuskan G.A."/>
            <person name="Henrissat B."/>
            <person name="Van de Peer Y."/>
            <person name="Rouze P."/>
            <person name="Ellis J.G."/>
            <person name="Dodds P.N."/>
            <person name="Schein J.E."/>
            <person name="Zhong S."/>
            <person name="Hamelin R.C."/>
            <person name="Grigoriev I.V."/>
            <person name="Szabo L.J."/>
            <person name="Martin F."/>
        </authorList>
    </citation>
    <scope>NUCLEOTIDE SEQUENCE [LARGE SCALE GENOMIC DNA]</scope>
    <source>
        <strain evidence="5">98AG31 / pathotype 3-4-7</strain>
    </source>
</reference>
<feature type="compositionally biased region" description="Polar residues" evidence="2">
    <location>
        <begin position="192"/>
        <end position="208"/>
    </location>
</feature>
<dbReference type="GO" id="GO:0003676">
    <property type="term" value="F:nucleic acid binding"/>
    <property type="evidence" value="ECO:0007669"/>
    <property type="project" value="InterPro"/>
</dbReference>
<dbReference type="EMBL" id="GL883100">
    <property type="protein sequence ID" value="EGG08440.1"/>
    <property type="molecule type" value="Genomic_DNA"/>
</dbReference>
<evidence type="ECO:0000256" key="2">
    <source>
        <dbReference type="SAM" id="MobiDB-lite"/>
    </source>
</evidence>
<proteinExistence type="predicted"/>
<keyword evidence="5" id="KW-1185">Reference proteome</keyword>
<feature type="region of interest" description="Disordered" evidence="2">
    <location>
        <begin position="165"/>
        <end position="211"/>
    </location>
</feature>
<evidence type="ECO:0000313" key="5">
    <source>
        <dbReference type="Proteomes" id="UP000001072"/>
    </source>
</evidence>
<dbReference type="GeneID" id="18922405"/>
<dbReference type="AlphaFoldDB" id="F4RGA6"/>
<keyword evidence="1" id="KW-0479">Metal-binding</keyword>
<sequence>MPATPMSTPINVHSSSNPVTLTPELHITTIPLTLDAARSILELTMSTRSSSNQTPVSIPLTAYPKILLAIDQCYQCGIFGHREWECAEKGLPRRAEAVADWRRTTNGKIYSLKALLGMPPYQKWTLASLSETLSKHHMYDSPSATPTPAISGRMKKMEVETIVIDTPSPTPAPAPVASTSSLTMETMGGTSGRSKATTSSNKGNNSKVTPWGEWSKDWSWRPLFDEIPSAVP</sequence>
<dbReference type="HOGENOM" id="CLU_070123_0_0_1"/>
<accession>F4RGA6</accession>
<organism evidence="5">
    <name type="scientific">Melampsora larici-populina (strain 98AG31 / pathotype 3-4-7)</name>
    <name type="common">Poplar leaf rust fungus</name>
    <dbReference type="NCBI Taxonomy" id="747676"/>
    <lineage>
        <taxon>Eukaryota</taxon>
        <taxon>Fungi</taxon>
        <taxon>Dikarya</taxon>
        <taxon>Basidiomycota</taxon>
        <taxon>Pucciniomycotina</taxon>
        <taxon>Pucciniomycetes</taxon>
        <taxon>Pucciniales</taxon>
        <taxon>Melampsoraceae</taxon>
        <taxon>Melampsora</taxon>
    </lineage>
</organism>
<feature type="domain" description="CCHC-type" evidence="3">
    <location>
        <begin position="73"/>
        <end position="88"/>
    </location>
</feature>
<keyword evidence="1" id="KW-0862">Zinc</keyword>
<dbReference type="PROSITE" id="PS50158">
    <property type="entry name" value="ZF_CCHC"/>
    <property type="match status" value="1"/>
</dbReference>
<keyword evidence="1" id="KW-0863">Zinc-finger</keyword>